<dbReference type="PANTHER" id="PTHR11851">
    <property type="entry name" value="METALLOPROTEASE"/>
    <property type="match status" value="1"/>
</dbReference>
<evidence type="ECO:0000313" key="14">
    <source>
        <dbReference type="Proteomes" id="UP001214628"/>
    </source>
</evidence>
<dbReference type="Proteomes" id="UP001214628">
    <property type="component" value="Chromosome 2"/>
</dbReference>
<feature type="domain" description="Peptidase M16 N-terminal" evidence="11">
    <location>
        <begin position="40"/>
        <end position="177"/>
    </location>
</feature>
<evidence type="ECO:0000256" key="10">
    <source>
        <dbReference type="ARBA" id="ARBA00040751"/>
    </source>
</evidence>
<evidence type="ECO:0000313" key="13">
    <source>
        <dbReference type="EMBL" id="WFD43504.1"/>
    </source>
</evidence>
<evidence type="ECO:0000259" key="12">
    <source>
        <dbReference type="Pfam" id="PF05193"/>
    </source>
</evidence>
<keyword evidence="8" id="KW-0472">Membrane</keyword>
<dbReference type="Pfam" id="PF05193">
    <property type="entry name" value="Peptidase_M16_C"/>
    <property type="match status" value="1"/>
</dbReference>
<evidence type="ECO:0000259" key="11">
    <source>
        <dbReference type="Pfam" id="PF00675"/>
    </source>
</evidence>
<keyword evidence="2" id="KW-0813">Transport</keyword>
<dbReference type="EMBL" id="CP118376">
    <property type="protein sequence ID" value="WFD43504.1"/>
    <property type="molecule type" value="Genomic_DNA"/>
</dbReference>
<evidence type="ECO:0000256" key="6">
    <source>
        <dbReference type="ARBA" id="ARBA00022982"/>
    </source>
</evidence>
<comment type="subcellular location">
    <subcellularLocation>
        <location evidence="1">Mitochondrion inner membrane</location>
        <topology evidence="1">Peripheral membrane protein</topology>
        <orientation evidence="1">Matrix side</orientation>
    </subcellularLocation>
</comment>
<organism evidence="13 14">
    <name type="scientific">Malassezia psittaci</name>
    <dbReference type="NCBI Taxonomy" id="1821823"/>
    <lineage>
        <taxon>Eukaryota</taxon>
        <taxon>Fungi</taxon>
        <taxon>Dikarya</taxon>
        <taxon>Basidiomycota</taxon>
        <taxon>Ustilaginomycotina</taxon>
        <taxon>Malasseziomycetes</taxon>
        <taxon>Malasseziales</taxon>
        <taxon>Malasseziaceae</taxon>
        <taxon>Malassezia</taxon>
    </lineage>
</organism>
<gene>
    <name evidence="13" type="primary">QCR2</name>
    <name evidence="13" type="ORF">MPSI1_002166</name>
</gene>
<dbReference type="InterPro" id="IPR011765">
    <property type="entry name" value="Pept_M16_N"/>
</dbReference>
<feature type="domain" description="Peptidase M16 C-terminal" evidence="12">
    <location>
        <begin position="184"/>
        <end position="360"/>
    </location>
</feature>
<dbReference type="GO" id="GO:0005743">
    <property type="term" value="C:mitochondrial inner membrane"/>
    <property type="evidence" value="ECO:0007669"/>
    <property type="project" value="UniProtKB-SubCell"/>
</dbReference>
<evidence type="ECO:0000256" key="8">
    <source>
        <dbReference type="ARBA" id="ARBA00023136"/>
    </source>
</evidence>
<keyword evidence="6" id="KW-0249">Electron transport</keyword>
<evidence type="ECO:0000256" key="4">
    <source>
        <dbReference type="ARBA" id="ARBA00022792"/>
    </source>
</evidence>
<accession>A0AAF0FBM4</accession>
<proteinExistence type="inferred from homology"/>
<keyword evidence="3" id="KW-0679">Respiratory chain</keyword>
<protein>
    <recommendedName>
        <fullName evidence="10">Cytochrome b-c1 complex subunit 2, mitochondrial</fullName>
    </recommendedName>
</protein>
<keyword evidence="5" id="KW-0809">Transit peptide</keyword>
<evidence type="ECO:0000256" key="7">
    <source>
        <dbReference type="ARBA" id="ARBA00023128"/>
    </source>
</evidence>
<evidence type="ECO:0000256" key="9">
    <source>
        <dbReference type="ARBA" id="ARBA00038146"/>
    </source>
</evidence>
<sequence>MSRSSTGVLRCVPSQLRAVGAPRSFSTSSLASIPFVALHETAPVVSFTVAARAGPRYEPSEGVAHALKNFAFKSTESRSSLRIVREAELNGGALSAAMNKEHLLLTADFLKGDEAQFAELLAEVIASSKYNKYEFKEDVLPSLAEDLQQASQDPVVFGLETLQATAYRYSGVGSTLYANPAVPVKLDDVKSFASKALTRSNLAIVSSGLSQKDVETLIREKFANVPGGEALSTPAAKYYGGDFRAPIVDAHGHPLPQDHFFLAFEGGEQNSSQLAVLEALLGGESSVKWSHGLTPLARVSQQVEGSKVRAFNTVSQKTGLFGLHIAAPQGKVTDAAKSAVQALQRIASGSPSSEELSRAVVNAKFEEAQRRDGARHLAHESVAAALLNGKSTSTEDKLAELDSVKANELSSVAESLLKSKPTTSALGALKELPYAEELL</sequence>
<keyword evidence="14" id="KW-1185">Reference proteome</keyword>
<comment type="similarity">
    <text evidence="9">Belongs to the peptidase M16 family. UQCRC2/QCR2 subfamily.</text>
</comment>
<dbReference type="FunFam" id="3.30.830.10:FF:000039">
    <property type="entry name" value="Ubiquinol-cytochrome c reductase core subunit 2"/>
    <property type="match status" value="1"/>
</dbReference>
<dbReference type="Gene3D" id="3.30.830.10">
    <property type="entry name" value="Metalloenzyme, LuxS/M16 peptidase-like"/>
    <property type="match status" value="2"/>
</dbReference>
<dbReference type="AlphaFoldDB" id="A0AAF0FBM4"/>
<reference evidence="13" key="1">
    <citation type="submission" date="2023-02" db="EMBL/GenBank/DDBJ databases">
        <title>Mating type loci evolution in Malassezia.</title>
        <authorList>
            <person name="Coelho M.A."/>
        </authorList>
    </citation>
    <scope>NUCLEOTIDE SEQUENCE</scope>
    <source>
        <strain evidence="13">CBS 14136</strain>
    </source>
</reference>
<dbReference type="PANTHER" id="PTHR11851:SF209">
    <property type="entry name" value="CYTOCHROME B-C1 COMPLEX SUBUNIT 2, MITOCHONDRIAL"/>
    <property type="match status" value="1"/>
</dbReference>
<dbReference type="GO" id="GO:0046872">
    <property type="term" value="F:metal ion binding"/>
    <property type="evidence" value="ECO:0007669"/>
    <property type="project" value="InterPro"/>
</dbReference>
<keyword evidence="4" id="KW-0999">Mitochondrion inner membrane</keyword>
<name>A0AAF0FBM4_9BASI</name>
<evidence type="ECO:0000256" key="3">
    <source>
        <dbReference type="ARBA" id="ARBA00022660"/>
    </source>
</evidence>
<evidence type="ECO:0000256" key="1">
    <source>
        <dbReference type="ARBA" id="ARBA00004443"/>
    </source>
</evidence>
<evidence type="ECO:0000256" key="5">
    <source>
        <dbReference type="ARBA" id="ARBA00022946"/>
    </source>
</evidence>
<dbReference type="SUPFAM" id="SSF63411">
    <property type="entry name" value="LuxS/MPP-like metallohydrolase"/>
    <property type="match status" value="2"/>
</dbReference>
<evidence type="ECO:0000256" key="2">
    <source>
        <dbReference type="ARBA" id="ARBA00022448"/>
    </source>
</evidence>
<dbReference type="Pfam" id="PF00675">
    <property type="entry name" value="Peptidase_M16"/>
    <property type="match status" value="1"/>
</dbReference>
<dbReference type="InterPro" id="IPR007863">
    <property type="entry name" value="Peptidase_M16_C"/>
</dbReference>
<dbReference type="InterPro" id="IPR050361">
    <property type="entry name" value="MPP/UQCRC_Complex"/>
</dbReference>
<dbReference type="InterPro" id="IPR011249">
    <property type="entry name" value="Metalloenz_LuxS/M16"/>
</dbReference>
<keyword evidence="7" id="KW-0496">Mitochondrion</keyword>